<sequence>MKNKQSYDVIIIGSGFSGSLTALCLLQSGLSVCVLEKDRHPRFAVGESSTPIADMILRSISEEYDLPWLKHFSRYGSWQRHYPDITCGLKRGFSYYKHNPHEQFSTDKFHANQLLVAASVNVEQSDTNWMRSEFDAFLAEKLLEYDIPYFENTEVVSVEQDNSGQWVIDAFENNNDLSIRADFMVDATGSPRFIGKFLGIDSLNDGFETKSRAVFSHFEDVKPWKNYLEENGISTNDYPYNPDYSALHHLLEEGWLWMLRFNNGVTSTGLLLDLQNEDQNSSESPNETWNRIINRYPSLEDLFEHAVTATDPGKMLQTGRLQRRLKRMTGKNWAALPHTAGFVDPMHSTGIAHTLSGLEKLVQIIVESGPNKESLRDDLSAYEQQLIQELKLVDLLVGGSYRSMDHFELFNVYTMLYFIAAISYEQSRLRGEIPSHFLSAGREDIFFFVAQSYNELKHITKDKISVNQVKDFRDRVKNRIEPYNIAGLLDPDANNMYRHTAVEF</sequence>
<dbReference type="PANTHER" id="PTHR43747">
    <property type="entry name" value="FAD-BINDING PROTEIN"/>
    <property type="match status" value="1"/>
</dbReference>
<dbReference type="AlphaFoldDB" id="A0A6M1T3V0"/>
<keyword evidence="4" id="KW-1185">Reference proteome</keyword>
<dbReference type="PANTHER" id="PTHR43747:SF5">
    <property type="entry name" value="FAD-BINDING DOMAIN-CONTAINING PROTEIN"/>
    <property type="match status" value="1"/>
</dbReference>
<keyword evidence="1" id="KW-0560">Oxidoreductase</keyword>
<proteinExistence type="predicted"/>
<dbReference type="EMBL" id="JAALLT010000004">
    <property type="protein sequence ID" value="NGP77417.1"/>
    <property type="molecule type" value="Genomic_DNA"/>
</dbReference>
<dbReference type="RefSeq" id="WP_165142806.1">
    <property type="nucleotide sequence ID" value="NZ_JAALLT010000004.1"/>
</dbReference>
<dbReference type="Proteomes" id="UP000473278">
    <property type="component" value="Unassembled WGS sequence"/>
</dbReference>
<accession>A0A6M1T3V0</accession>
<evidence type="ECO:0000313" key="4">
    <source>
        <dbReference type="Proteomes" id="UP000473278"/>
    </source>
</evidence>
<reference evidence="3 4" key="1">
    <citation type="submission" date="2020-02" db="EMBL/GenBank/DDBJ databases">
        <title>Balneolaceae bacterium YR4-1, complete genome.</title>
        <authorList>
            <person name="Li Y."/>
            <person name="Wu S."/>
        </authorList>
    </citation>
    <scope>NUCLEOTIDE SEQUENCE [LARGE SCALE GENOMIC DNA]</scope>
    <source>
        <strain evidence="3 4">YR4-1</strain>
    </source>
</reference>
<organism evidence="3 4">
    <name type="scientific">Halalkalibaculum roseum</name>
    <dbReference type="NCBI Taxonomy" id="2709311"/>
    <lineage>
        <taxon>Bacteria</taxon>
        <taxon>Pseudomonadati</taxon>
        <taxon>Balneolota</taxon>
        <taxon>Balneolia</taxon>
        <taxon>Balneolales</taxon>
        <taxon>Balneolaceae</taxon>
        <taxon>Halalkalibaculum</taxon>
    </lineage>
</organism>
<dbReference type="InterPro" id="IPR006076">
    <property type="entry name" value="FAD-dep_OxRdtase"/>
</dbReference>
<dbReference type="SUPFAM" id="SSF51905">
    <property type="entry name" value="FAD/NAD(P)-binding domain"/>
    <property type="match status" value="1"/>
</dbReference>
<protein>
    <submittedName>
        <fullName evidence="3">FAD-dependent oxidoreductase</fullName>
    </submittedName>
</protein>
<feature type="domain" description="FAD dependent oxidoreductase" evidence="2">
    <location>
        <begin position="8"/>
        <end position="191"/>
    </location>
</feature>
<evidence type="ECO:0000256" key="1">
    <source>
        <dbReference type="ARBA" id="ARBA00023002"/>
    </source>
</evidence>
<name>A0A6M1T3V0_9BACT</name>
<dbReference type="Gene3D" id="3.50.50.60">
    <property type="entry name" value="FAD/NAD(P)-binding domain"/>
    <property type="match status" value="1"/>
</dbReference>
<comment type="caution">
    <text evidence="3">The sequence shown here is derived from an EMBL/GenBank/DDBJ whole genome shotgun (WGS) entry which is preliminary data.</text>
</comment>
<evidence type="ECO:0000313" key="3">
    <source>
        <dbReference type="EMBL" id="NGP77417.1"/>
    </source>
</evidence>
<evidence type="ECO:0000259" key="2">
    <source>
        <dbReference type="Pfam" id="PF01266"/>
    </source>
</evidence>
<dbReference type="InterPro" id="IPR036188">
    <property type="entry name" value="FAD/NAD-bd_sf"/>
</dbReference>
<dbReference type="Pfam" id="PF01266">
    <property type="entry name" value="DAO"/>
    <property type="match status" value="1"/>
</dbReference>
<gene>
    <name evidence="3" type="ORF">G3570_12285</name>
</gene>
<dbReference type="InterPro" id="IPR050816">
    <property type="entry name" value="Flavin-dep_Halogenase_NPB"/>
</dbReference>
<dbReference type="GO" id="GO:0016491">
    <property type="term" value="F:oxidoreductase activity"/>
    <property type="evidence" value="ECO:0007669"/>
    <property type="project" value="UniProtKB-KW"/>
</dbReference>